<evidence type="ECO:0000256" key="2">
    <source>
        <dbReference type="ARBA" id="ARBA00008072"/>
    </source>
</evidence>
<comment type="caution">
    <text evidence="7">The sequence shown here is derived from an EMBL/GenBank/DDBJ whole genome shotgun (WGS) entry which is preliminary data.</text>
</comment>
<sequence>MRAARFHGKSDIRIEDVAVPEIKAPDDVLVEVLWCGICGTDLHEYVVGPIVTPTSPHPLTGATLPQTLGHEFSARVVEVGPQVTDVAVGDRVAIMPAIVCGRCTFCRQGLGHLCVRFACTGLSAETGGLAQYAVLKEYQVSTLPDEVSDVEGAVVEPASVAAYGIDRVGIRGGDIVLVTGAGPIGVLSALYADALGAATVVIAEPNPNRAALAAALDVGPVLDPTADGFADSIAQLTRGAGVDVVAECSGSTPGLTTAMNSIRTRGSIVQTGLHTKPATIDAMRLSEKDISYVGSWCYLITDWPRIIRLIASGKYPVAKAVTAQIGLESVVTDGFDVLVNPSGDQLKILVSPTGAGPA</sequence>
<name>A0ABN3KRY5_9MICO</name>
<dbReference type="Gene3D" id="3.40.50.720">
    <property type="entry name" value="NAD(P)-binding Rossmann-like Domain"/>
    <property type="match status" value="1"/>
</dbReference>
<evidence type="ECO:0000313" key="8">
    <source>
        <dbReference type="Proteomes" id="UP001500730"/>
    </source>
</evidence>
<dbReference type="InterPro" id="IPR036291">
    <property type="entry name" value="NAD(P)-bd_dom_sf"/>
</dbReference>
<organism evidence="7 8">
    <name type="scientific">Terrabacter carboxydivorans</name>
    <dbReference type="NCBI Taxonomy" id="619730"/>
    <lineage>
        <taxon>Bacteria</taxon>
        <taxon>Bacillati</taxon>
        <taxon>Actinomycetota</taxon>
        <taxon>Actinomycetes</taxon>
        <taxon>Micrococcales</taxon>
        <taxon>Intrasporangiaceae</taxon>
        <taxon>Terrabacter</taxon>
    </lineage>
</organism>
<dbReference type="SUPFAM" id="SSF51735">
    <property type="entry name" value="NAD(P)-binding Rossmann-fold domains"/>
    <property type="match status" value="1"/>
</dbReference>
<evidence type="ECO:0000256" key="4">
    <source>
        <dbReference type="ARBA" id="ARBA00022833"/>
    </source>
</evidence>
<dbReference type="EMBL" id="BAAARE010000001">
    <property type="protein sequence ID" value="GAA2468183.1"/>
    <property type="molecule type" value="Genomic_DNA"/>
</dbReference>
<reference evidence="7 8" key="1">
    <citation type="journal article" date="2019" name="Int. J. Syst. Evol. Microbiol.">
        <title>The Global Catalogue of Microorganisms (GCM) 10K type strain sequencing project: providing services to taxonomists for standard genome sequencing and annotation.</title>
        <authorList>
            <consortium name="The Broad Institute Genomics Platform"/>
            <consortium name="The Broad Institute Genome Sequencing Center for Infectious Disease"/>
            <person name="Wu L."/>
            <person name="Ma J."/>
        </authorList>
    </citation>
    <scope>NUCLEOTIDE SEQUENCE [LARGE SCALE GENOMIC DNA]</scope>
    <source>
        <strain evidence="7 8">JCM 16259</strain>
    </source>
</reference>
<dbReference type="SMART" id="SM00829">
    <property type="entry name" value="PKS_ER"/>
    <property type="match status" value="1"/>
</dbReference>
<evidence type="ECO:0000259" key="6">
    <source>
        <dbReference type="SMART" id="SM00829"/>
    </source>
</evidence>
<evidence type="ECO:0000256" key="3">
    <source>
        <dbReference type="ARBA" id="ARBA00022723"/>
    </source>
</evidence>
<dbReference type="InterPro" id="IPR020843">
    <property type="entry name" value="ER"/>
</dbReference>
<dbReference type="Gene3D" id="3.90.180.10">
    <property type="entry name" value="Medium-chain alcohol dehydrogenases, catalytic domain"/>
    <property type="match status" value="1"/>
</dbReference>
<dbReference type="Pfam" id="PF00107">
    <property type="entry name" value="ADH_zinc_N"/>
    <property type="match status" value="1"/>
</dbReference>
<dbReference type="InterPro" id="IPR011032">
    <property type="entry name" value="GroES-like_sf"/>
</dbReference>
<keyword evidence="3" id="KW-0479">Metal-binding</keyword>
<gene>
    <name evidence="7" type="ORF">GCM10009858_01750</name>
</gene>
<dbReference type="PANTHER" id="PTHR43161">
    <property type="entry name" value="SORBITOL DEHYDROGENASE"/>
    <property type="match status" value="1"/>
</dbReference>
<dbReference type="CDD" id="cd08233">
    <property type="entry name" value="butanediol_DH_like"/>
    <property type="match status" value="1"/>
</dbReference>
<comment type="similarity">
    <text evidence="2">Belongs to the zinc-containing alcohol dehydrogenase family.</text>
</comment>
<keyword evidence="5" id="KW-0560">Oxidoreductase</keyword>
<evidence type="ECO:0000256" key="5">
    <source>
        <dbReference type="ARBA" id="ARBA00023002"/>
    </source>
</evidence>
<dbReference type="PANTHER" id="PTHR43161:SF23">
    <property type="entry name" value="(R,R)-BUTANEDIOL DEHYDROGENASE-RELATED"/>
    <property type="match status" value="1"/>
</dbReference>
<dbReference type="InterPro" id="IPR013154">
    <property type="entry name" value="ADH-like_N"/>
</dbReference>
<comment type="cofactor">
    <cofactor evidence="1">
        <name>Zn(2+)</name>
        <dbReference type="ChEBI" id="CHEBI:29105"/>
    </cofactor>
</comment>
<keyword evidence="4" id="KW-0862">Zinc</keyword>
<keyword evidence="8" id="KW-1185">Reference proteome</keyword>
<dbReference type="Proteomes" id="UP001500730">
    <property type="component" value="Unassembled WGS sequence"/>
</dbReference>
<proteinExistence type="inferred from homology"/>
<dbReference type="InterPro" id="IPR013149">
    <property type="entry name" value="ADH-like_C"/>
</dbReference>
<dbReference type="RefSeq" id="WP_344252226.1">
    <property type="nucleotide sequence ID" value="NZ_BAAARE010000001.1"/>
</dbReference>
<accession>A0ABN3KRY5</accession>
<dbReference type="Pfam" id="PF08240">
    <property type="entry name" value="ADH_N"/>
    <property type="match status" value="1"/>
</dbReference>
<protein>
    <submittedName>
        <fullName evidence="7">2,3-butanediol dehydrogenase</fullName>
    </submittedName>
</protein>
<evidence type="ECO:0000256" key="1">
    <source>
        <dbReference type="ARBA" id="ARBA00001947"/>
    </source>
</evidence>
<evidence type="ECO:0000313" key="7">
    <source>
        <dbReference type="EMBL" id="GAA2468183.1"/>
    </source>
</evidence>
<feature type="domain" description="Enoyl reductase (ER)" evidence="6">
    <location>
        <begin position="8"/>
        <end position="350"/>
    </location>
</feature>
<dbReference type="SUPFAM" id="SSF50129">
    <property type="entry name" value="GroES-like"/>
    <property type="match status" value="1"/>
</dbReference>